<feature type="compositionally biased region" description="Polar residues" evidence="3">
    <location>
        <begin position="199"/>
        <end position="215"/>
    </location>
</feature>
<feature type="compositionally biased region" description="Polar residues" evidence="3">
    <location>
        <begin position="778"/>
        <end position="787"/>
    </location>
</feature>
<feature type="compositionally biased region" description="Polar residues" evidence="3">
    <location>
        <begin position="990"/>
        <end position="1005"/>
    </location>
</feature>
<feature type="compositionally biased region" description="Basic and acidic residues" evidence="3">
    <location>
        <begin position="625"/>
        <end position="645"/>
    </location>
</feature>
<dbReference type="Pfam" id="PF08174">
    <property type="entry name" value="Anillin"/>
    <property type="match status" value="1"/>
</dbReference>
<feature type="compositionally biased region" description="Basic and acidic residues" evidence="3">
    <location>
        <begin position="353"/>
        <end position="366"/>
    </location>
</feature>
<dbReference type="SUPFAM" id="SSF50729">
    <property type="entry name" value="PH domain-like"/>
    <property type="match status" value="1"/>
</dbReference>
<feature type="compositionally biased region" description="Acidic residues" evidence="3">
    <location>
        <begin position="536"/>
        <end position="549"/>
    </location>
</feature>
<feature type="region of interest" description="Disordered" evidence="3">
    <location>
        <begin position="1537"/>
        <end position="1625"/>
    </location>
</feature>
<keyword evidence="2" id="KW-0131">Cell cycle</keyword>
<dbReference type="InterPro" id="IPR052007">
    <property type="entry name" value="Bud4"/>
</dbReference>
<keyword evidence="6" id="KW-1185">Reference proteome</keyword>
<dbReference type="GO" id="GO:0051301">
    <property type="term" value="P:cell division"/>
    <property type="evidence" value="ECO:0007669"/>
    <property type="project" value="UniProtKB-KW"/>
</dbReference>
<feature type="compositionally biased region" description="Basic and acidic residues" evidence="3">
    <location>
        <begin position="1616"/>
        <end position="1625"/>
    </location>
</feature>
<feature type="compositionally biased region" description="Polar residues" evidence="3">
    <location>
        <begin position="162"/>
        <end position="179"/>
    </location>
</feature>
<gene>
    <name evidence="5" type="ORF">LECACI_7A004785</name>
</gene>
<dbReference type="InterPro" id="IPR011993">
    <property type="entry name" value="PH-like_dom_sf"/>
</dbReference>
<dbReference type="SMART" id="SM00233">
    <property type="entry name" value="PH"/>
    <property type="match status" value="1"/>
</dbReference>
<dbReference type="Proteomes" id="UP001296104">
    <property type="component" value="Unassembled WGS sequence"/>
</dbReference>
<feature type="compositionally biased region" description="Low complexity" evidence="3">
    <location>
        <begin position="25"/>
        <end position="37"/>
    </location>
</feature>
<feature type="compositionally biased region" description="Acidic residues" evidence="3">
    <location>
        <begin position="311"/>
        <end position="320"/>
    </location>
</feature>
<dbReference type="PANTHER" id="PTHR36100:SF1">
    <property type="entry name" value="BUD SITE SELECTION PROTEIN 4"/>
    <property type="match status" value="1"/>
</dbReference>
<sequence>MVRQVQPQPLRISKSTPSKDKDGSNHSSCSSNNGGSSMTSPRPLSEIGSTERRRNSPSYNQATRKMIVSRDSSPYTENSFSSVKDTASPRAFWRGRDPMSPSRFDESENTIERSPSPNLLSPKRRASIEKLKQAGRVKASNIFALENKDAYDPSSLPIVERPTNSRPMSQNLLNNSFTRFDSLRKENNPLSSPGRPSHQRTQSQNAVQILSNPASPSKVALPIFSSPSKKEGTPSPSKSSLARNSQFGSPLEQAVSATWSSGDERAPTPRALHRHNKSVTFHDDPPVINEYEQPTPEPSVSAASDSREGSFDSEEWDPEYSFERGSSADNNRDDSFDEDLENADKTPVVLPEDWSRMSPEEARTDLIDDGDDVFEGSRSPERPILGRSESVASDGESRPLPPLPGLIPKERRNSGISAAAERAALAARNLRSPPKRASCSKDDILNMTRRSSLSLEDRMKLMGSERPSSKHSDSGAVHEELTITNLDTGEKVDLAVKDGEAEGDSVVADLADFSNSPPKISRESILRRVRNSKYDLEEDVDASEFDDESPERPSYTAMAMMDPDQPIPSRENSRETSDHYLGVRIREREVSEEVEIKEEPTEEEIDLASIPVVEEAQPGAPRSPSRMEDYNRESSVLRHDTRFQDEDNDDSGSRYSSAEPEAESTVLNSQEADEIDDGKETLQDAMQLLTVKDYGGPESKPVKRSVSGEFMGLPAYAAMDDFDFDMGRYIQPSPPPSNENTKKLDVTASAPSLQPAAEIKPAIKDLPRPAYDGAEFSPSATPDSVSSVIHHDSEASALEEPSIPIETQHEDSPEIPERRATIRTNGQLKARPSATPADMRMMAEQRRLVSAERPVPAIPQAYHPESEYIAENELEDTKTSTYSSEGNESKADSAIESTAEPTVERSPKRRESKKVAKLNLDIPAFSAEIGEDGLGLDQEFDRVIENQKVGSPFPLSSSARFDPAQQRQFGGLSPFNPAGGLRAAEHHLSHASTSYSPQSASTGAGTNVRKQKGYLMRQNTKVVVASNRNFSNSSRGTVSSNENAGPMSPTGDSRPNSRGKPSRSNSSRKGSADQFLKTEPWNGKARRESQRKASAAQHGTGAVPPLPGQPSALGVVNEDFAAGTGSLEDDVADGVERGRLFVKVVGVKNLDLPMPRNDRLYFQMTLDNGMHCVTTSKMELGKAAPIGQEFELVVLNDLEFQLTLTTKLPSPPKVNTPMPSSPLRTPKHQKSSSLSRFLSSPKKRAERERQEREAAEAEERRLQEEAQRHRASMQPTAWNMLHELVNGSDGAFARAYINLKAHEKQCFGRQLTVDVPCYNEWALEKDSAVVNSVRSKRGNAGPIRKPPYVVGQLELQLLYVPKPAGAADDEMPKSMSSAIREMNKASEVKEVVHESHLSQQGGDCVHWRRRFFRLQGARLTAYHEHTHQKRAVINLSKATRLVDDKSTLVADPKSGNPSSKHGRRKSAFAEDEGYQYVEEGFRIRFANGETIDFYADSAAEKDAWMKMLSQVIGRPDPGKKAATWTDLVLARERVEGIDSAHHAPPTTTDVRDFTKPPAPARKPSDRKAITASKSLPISPMKQAPPERTAPMPPSPTVDDGLRPKTPPMNPRRGHRARDAVKSMIF</sequence>
<feature type="compositionally biased region" description="Basic and acidic residues" evidence="3">
    <location>
        <begin position="1243"/>
        <end position="1268"/>
    </location>
</feature>
<feature type="compositionally biased region" description="Polar residues" evidence="3">
    <location>
        <begin position="70"/>
        <end position="85"/>
    </location>
</feature>
<protein>
    <submittedName>
        <fullName evidence="5">Septin ring organizing mid2</fullName>
    </submittedName>
</protein>
<feature type="compositionally biased region" description="Low complexity" evidence="3">
    <location>
        <begin position="418"/>
        <end position="431"/>
    </location>
</feature>
<feature type="region of interest" description="Disordered" evidence="3">
    <location>
        <begin position="151"/>
        <end position="484"/>
    </location>
</feature>
<dbReference type="CDD" id="cd13278">
    <property type="entry name" value="PH_Bud4"/>
    <property type="match status" value="1"/>
</dbReference>
<feature type="region of interest" description="Disordered" evidence="3">
    <location>
        <begin position="1446"/>
        <end position="1468"/>
    </location>
</feature>
<feature type="region of interest" description="Disordered" evidence="3">
    <location>
        <begin position="749"/>
        <end position="914"/>
    </location>
</feature>
<feature type="compositionally biased region" description="Basic and acidic residues" evidence="3">
    <location>
        <begin position="467"/>
        <end position="481"/>
    </location>
</feature>
<evidence type="ECO:0000259" key="4">
    <source>
        <dbReference type="PROSITE" id="PS50003"/>
    </source>
</evidence>
<accession>A0AAI8YZF3</accession>
<feature type="compositionally biased region" description="Basic and acidic residues" evidence="3">
    <location>
        <begin position="841"/>
        <end position="850"/>
    </location>
</feature>
<dbReference type="InterPro" id="IPR001849">
    <property type="entry name" value="PH_domain"/>
</dbReference>
<feature type="domain" description="PH" evidence="4">
    <location>
        <begin position="1390"/>
        <end position="1513"/>
    </location>
</feature>
<dbReference type="InterPro" id="IPR012966">
    <property type="entry name" value="AHD"/>
</dbReference>
<comment type="caution">
    <text evidence="5">The sequence shown here is derived from an EMBL/GenBank/DDBJ whole genome shotgun (WGS) entry which is preliminary data.</text>
</comment>
<dbReference type="Pfam" id="PF00169">
    <property type="entry name" value="PH"/>
    <property type="match status" value="1"/>
</dbReference>
<reference evidence="5" key="1">
    <citation type="submission" date="2023-11" db="EMBL/GenBank/DDBJ databases">
        <authorList>
            <person name="Alioto T."/>
            <person name="Alioto T."/>
            <person name="Gomez Garrido J."/>
        </authorList>
    </citation>
    <scope>NUCLEOTIDE SEQUENCE</scope>
</reference>
<feature type="region of interest" description="Disordered" evidence="3">
    <location>
        <begin position="949"/>
        <end position="1006"/>
    </location>
</feature>
<proteinExistence type="predicted"/>
<evidence type="ECO:0000256" key="1">
    <source>
        <dbReference type="ARBA" id="ARBA00022618"/>
    </source>
</evidence>
<feature type="region of interest" description="Disordered" evidence="3">
    <location>
        <begin position="1207"/>
        <end position="1268"/>
    </location>
</feature>
<keyword evidence="1" id="KW-0132">Cell division</keyword>
<feature type="compositionally biased region" description="Basic and acidic residues" evidence="3">
    <location>
        <begin position="807"/>
        <end position="820"/>
    </location>
</feature>
<dbReference type="FunFam" id="2.30.29.30:FF:000311">
    <property type="entry name" value="GTP binding protein (Bud4)"/>
    <property type="match status" value="1"/>
</dbReference>
<feature type="compositionally biased region" description="Polar residues" evidence="3">
    <location>
        <begin position="234"/>
        <end position="248"/>
    </location>
</feature>
<evidence type="ECO:0000313" key="6">
    <source>
        <dbReference type="Proteomes" id="UP001296104"/>
    </source>
</evidence>
<dbReference type="EMBL" id="CAVMBE010000027">
    <property type="protein sequence ID" value="CAK4021551.1"/>
    <property type="molecule type" value="Genomic_DNA"/>
</dbReference>
<dbReference type="Gene3D" id="2.30.29.30">
    <property type="entry name" value="Pleckstrin-homology domain (PH domain)/Phosphotyrosine-binding domain (PTB)"/>
    <property type="match status" value="1"/>
</dbReference>
<evidence type="ECO:0000256" key="2">
    <source>
        <dbReference type="ARBA" id="ARBA00023306"/>
    </source>
</evidence>
<feature type="compositionally biased region" description="Low complexity" evidence="3">
    <location>
        <begin position="1231"/>
        <end position="1240"/>
    </location>
</feature>
<feature type="region of interest" description="Disordered" evidence="3">
    <location>
        <begin position="1025"/>
        <end position="1113"/>
    </location>
</feature>
<organism evidence="5 6">
    <name type="scientific">Lecanosticta acicola</name>
    <dbReference type="NCBI Taxonomy" id="111012"/>
    <lineage>
        <taxon>Eukaryota</taxon>
        <taxon>Fungi</taxon>
        <taxon>Dikarya</taxon>
        <taxon>Ascomycota</taxon>
        <taxon>Pezizomycotina</taxon>
        <taxon>Dothideomycetes</taxon>
        <taxon>Dothideomycetidae</taxon>
        <taxon>Mycosphaerellales</taxon>
        <taxon>Mycosphaerellaceae</taxon>
        <taxon>Lecanosticta</taxon>
    </lineage>
</organism>
<evidence type="ECO:0000313" key="5">
    <source>
        <dbReference type="EMBL" id="CAK4021551.1"/>
    </source>
</evidence>
<dbReference type="PROSITE" id="PS50003">
    <property type="entry name" value="PH_DOMAIN"/>
    <property type="match status" value="1"/>
</dbReference>
<name>A0AAI8YZF3_9PEZI</name>
<feature type="compositionally biased region" description="Polar residues" evidence="3">
    <location>
        <begin position="1025"/>
        <end position="1043"/>
    </location>
</feature>
<feature type="compositionally biased region" description="Acidic residues" evidence="3">
    <location>
        <begin position="592"/>
        <end position="606"/>
    </location>
</feature>
<dbReference type="PANTHER" id="PTHR36100">
    <property type="entry name" value="BUD SITE SELECTION PROTEIN 4"/>
    <property type="match status" value="1"/>
</dbReference>
<evidence type="ECO:0000256" key="3">
    <source>
        <dbReference type="SAM" id="MobiDB-lite"/>
    </source>
</evidence>
<dbReference type="GO" id="GO:0005525">
    <property type="term" value="F:GTP binding"/>
    <property type="evidence" value="ECO:0007669"/>
    <property type="project" value="TreeGrafter"/>
</dbReference>
<feature type="region of interest" description="Disordered" evidence="3">
    <location>
        <begin position="1"/>
        <end position="124"/>
    </location>
</feature>
<feature type="region of interest" description="Disordered" evidence="3">
    <location>
        <begin position="536"/>
        <end position="680"/>
    </location>
</feature>